<proteinExistence type="predicted"/>
<dbReference type="PROSITE" id="PS51257">
    <property type="entry name" value="PROKAR_LIPOPROTEIN"/>
    <property type="match status" value="1"/>
</dbReference>
<dbReference type="Proteomes" id="UP000771736">
    <property type="component" value="Unassembled WGS sequence"/>
</dbReference>
<comment type="caution">
    <text evidence="2">The sequence shown here is derived from an EMBL/GenBank/DDBJ whole genome shotgun (WGS) entry which is preliminary data.</text>
</comment>
<sequence length="196" mass="21929">MKQNSFLVRMASKMLAFAVVGMICVGFAACSKDDETPTNKTEETKENEKKEQFTNTATFDGTEVKVKEVSLTNVKDNMYWLAFELEDGANATGLIVHFIPEAHNNKEINLGVQSETDTSWSIFVMKDELSVCCGKEATNPQFKFDSGKMKLKIDMETKEFEIKIDNAKITTSQETMYGDGVEHIFSLSYKGKAVGE</sequence>
<reference evidence="2" key="1">
    <citation type="submission" date="2020-04" db="EMBL/GenBank/DDBJ databases">
        <title>Deep metagenomics examines the oral microbiome during advanced dental caries in children, revealing novel taxa and co-occurrences with host molecules.</title>
        <authorList>
            <person name="Baker J.L."/>
            <person name="Morton J.T."/>
            <person name="Dinis M."/>
            <person name="Alvarez R."/>
            <person name="Tran N.C."/>
            <person name="Knight R."/>
            <person name="Edlund A."/>
        </authorList>
    </citation>
    <scope>NUCLEOTIDE SEQUENCE</scope>
    <source>
        <strain evidence="2">JCVI_44_bin.5</strain>
    </source>
</reference>
<keyword evidence="1" id="KW-0732">Signal</keyword>
<feature type="signal peptide" evidence="1">
    <location>
        <begin position="1"/>
        <end position="28"/>
    </location>
</feature>
<organism evidence="2 3">
    <name type="scientific">Prevotella aurantiaca</name>
    <dbReference type="NCBI Taxonomy" id="596085"/>
    <lineage>
        <taxon>Bacteria</taxon>
        <taxon>Pseudomonadati</taxon>
        <taxon>Bacteroidota</taxon>
        <taxon>Bacteroidia</taxon>
        <taxon>Bacteroidales</taxon>
        <taxon>Prevotellaceae</taxon>
        <taxon>Prevotella</taxon>
    </lineage>
</organism>
<evidence type="ECO:0000313" key="2">
    <source>
        <dbReference type="EMBL" id="MBF1383412.1"/>
    </source>
</evidence>
<name>A0A930N089_9BACT</name>
<dbReference type="AlphaFoldDB" id="A0A930N089"/>
<dbReference type="RefSeq" id="WP_273158212.1">
    <property type="nucleotide sequence ID" value="NZ_JABZSJ010000002.1"/>
</dbReference>
<evidence type="ECO:0000313" key="3">
    <source>
        <dbReference type="Proteomes" id="UP000771736"/>
    </source>
</evidence>
<feature type="chain" id="PRO_5036858556" description="Lipoprotein" evidence="1">
    <location>
        <begin position="29"/>
        <end position="196"/>
    </location>
</feature>
<gene>
    <name evidence="2" type="ORF">HXN26_00925</name>
</gene>
<evidence type="ECO:0000256" key="1">
    <source>
        <dbReference type="SAM" id="SignalP"/>
    </source>
</evidence>
<evidence type="ECO:0008006" key="4">
    <source>
        <dbReference type="Google" id="ProtNLM"/>
    </source>
</evidence>
<accession>A0A930N089</accession>
<protein>
    <recommendedName>
        <fullName evidence="4">Lipoprotein</fullName>
    </recommendedName>
</protein>
<dbReference type="EMBL" id="JABZSJ010000002">
    <property type="protein sequence ID" value="MBF1383412.1"/>
    <property type="molecule type" value="Genomic_DNA"/>
</dbReference>